<name>A0ABX0TQ89_9SPHN</name>
<feature type="compositionally biased region" description="Low complexity" evidence="1">
    <location>
        <begin position="199"/>
        <end position="213"/>
    </location>
</feature>
<feature type="compositionally biased region" description="Polar residues" evidence="1">
    <location>
        <begin position="120"/>
        <end position="131"/>
    </location>
</feature>
<organism evidence="3 4">
    <name type="scientific">Sphingomonas vulcanisoli</name>
    <dbReference type="NCBI Taxonomy" id="1658060"/>
    <lineage>
        <taxon>Bacteria</taxon>
        <taxon>Pseudomonadati</taxon>
        <taxon>Pseudomonadota</taxon>
        <taxon>Alphaproteobacteria</taxon>
        <taxon>Sphingomonadales</taxon>
        <taxon>Sphingomonadaceae</taxon>
        <taxon>Sphingomonas</taxon>
    </lineage>
</organism>
<dbReference type="RefSeq" id="WP_243843300.1">
    <property type="nucleotide sequence ID" value="NZ_JAAOZC010000002.1"/>
</dbReference>
<proteinExistence type="predicted"/>
<dbReference type="Pfam" id="PF07589">
    <property type="entry name" value="PEP-CTERM"/>
    <property type="match status" value="1"/>
</dbReference>
<comment type="caution">
    <text evidence="3">The sequence shown here is derived from an EMBL/GenBank/DDBJ whole genome shotgun (WGS) entry which is preliminary data.</text>
</comment>
<feature type="compositionally biased region" description="Gly residues" evidence="1">
    <location>
        <begin position="135"/>
        <end position="152"/>
    </location>
</feature>
<accession>A0ABX0TQ89</accession>
<feature type="compositionally biased region" description="Low complexity" evidence="1">
    <location>
        <begin position="153"/>
        <end position="170"/>
    </location>
</feature>
<feature type="domain" description="Ice-binding protein C-terminal" evidence="2">
    <location>
        <begin position="220"/>
        <end position="246"/>
    </location>
</feature>
<evidence type="ECO:0000256" key="1">
    <source>
        <dbReference type="SAM" id="MobiDB-lite"/>
    </source>
</evidence>
<dbReference type="EMBL" id="JAAOZC010000002">
    <property type="protein sequence ID" value="NIJ07693.1"/>
    <property type="molecule type" value="Genomic_DNA"/>
</dbReference>
<evidence type="ECO:0000259" key="2">
    <source>
        <dbReference type="Pfam" id="PF07589"/>
    </source>
</evidence>
<evidence type="ECO:0000313" key="3">
    <source>
        <dbReference type="EMBL" id="NIJ07693.1"/>
    </source>
</evidence>
<protein>
    <recommendedName>
        <fullName evidence="2">Ice-binding protein C-terminal domain-containing protein</fullName>
    </recommendedName>
</protein>
<gene>
    <name evidence="3" type="ORF">FHS31_001289</name>
</gene>
<dbReference type="InterPro" id="IPR013424">
    <property type="entry name" value="Ice-binding_C"/>
</dbReference>
<dbReference type="Proteomes" id="UP000727456">
    <property type="component" value="Unassembled WGS sequence"/>
</dbReference>
<sequence length="258" mass="26359">MAVAASLLRSEMRRHLLMNIGLVASCVAGGTVVTNERGLFVPLGIHSMSETAKAFAAMFTPSHLLPGFTNVQMITPLEPFDVTADSRDLRRRLMEDSVGDFSSPSADPDAPVSDLAQYSGPASTLTVTELNENGGKTGGEGKPGGSSGGSDSSGGSSSAPATQTAQSTGQDATTGGASPLNKNTGDLLASNQQTSNSEVNGGDTTGNVTTPVDDGGGVTPVPEPSMWLMMLAGFGATGYILRTARRRRAEAAHEVEAA</sequence>
<reference evidence="3 4" key="1">
    <citation type="submission" date="2020-03" db="EMBL/GenBank/DDBJ databases">
        <title>Genomic Encyclopedia of Type Strains, Phase III (KMG-III): the genomes of soil and plant-associated and newly described type strains.</title>
        <authorList>
            <person name="Whitman W."/>
        </authorList>
    </citation>
    <scope>NUCLEOTIDE SEQUENCE [LARGE SCALE GENOMIC DNA]</scope>
    <source>
        <strain evidence="3 4">CECT 8804</strain>
    </source>
</reference>
<feature type="region of interest" description="Disordered" evidence="1">
    <location>
        <begin position="97"/>
        <end position="220"/>
    </location>
</feature>
<feature type="compositionally biased region" description="Low complexity" evidence="1">
    <location>
        <begin position="102"/>
        <end position="116"/>
    </location>
</feature>
<keyword evidence="4" id="KW-1185">Reference proteome</keyword>
<evidence type="ECO:0000313" key="4">
    <source>
        <dbReference type="Proteomes" id="UP000727456"/>
    </source>
</evidence>
<feature type="compositionally biased region" description="Polar residues" evidence="1">
    <location>
        <begin position="171"/>
        <end position="198"/>
    </location>
</feature>